<comment type="caution">
    <text evidence="2">The sequence shown here is derived from an EMBL/GenBank/DDBJ whole genome shotgun (WGS) entry which is preliminary data.</text>
</comment>
<keyword evidence="3" id="KW-1185">Reference proteome</keyword>
<sequence length="208" mass="24041">MKKIIIIALVCGLSFTSCDDQNNQKETETKENKPVKDFKGDNTTQLKSNEITPDHLYKSDNGEIIEVHFIKENDEDLLKIDRKNQDEVVLKKSSRNSDMYEKENYSWKKDKENITFSEGKKSMNLVLISPLEYQFTSDDLNMTVIYFSKDDKRFVSLEKENQSKITLKQISAWAKGAEYGKGKVKWRSQGSTGVLTENGEKTTFKQKK</sequence>
<dbReference type="PROSITE" id="PS51257">
    <property type="entry name" value="PROKAR_LIPOPROTEIN"/>
    <property type="match status" value="1"/>
</dbReference>
<name>A0ABU2KK67_9FLAO</name>
<evidence type="ECO:0000256" key="1">
    <source>
        <dbReference type="SAM" id="MobiDB-lite"/>
    </source>
</evidence>
<feature type="region of interest" description="Disordered" evidence="1">
    <location>
        <begin position="21"/>
        <end position="42"/>
    </location>
</feature>
<reference evidence="3" key="1">
    <citation type="submission" date="2023-07" db="EMBL/GenBank/DDBJ databases">
        <title>Isolating and identifying novel microbial strains from the Mariana Trench.</title>
        <authorList>
            <person name="Fu H."/>
        </authorList>
    </citation>
    <scope>NUCLEOTIDE SEQUENCE [LARGE SCALE GENOMIC DNA]</scope>
    <source>
        <strain evidence="3">T-y2</strain>
    </source>
</reference>
<proteinExistence type="predicted"/>
<accession>A0ABU2KK67</accession>
<gene>
    <name evidence="2" type="ORF">RLT85_10515</name>
</gene>
<dbReference type="RefSeq" id="WP_311401997.1">
    <property type="nucleotide sequence ID" value="NZ_JAVRBG010000009.1"/>
</dbReference>
<dbReference type="EMBL" id="JAVRBG010000009">
    <property type="protein sequence ID" value="MDT0295069.1"/>
    <property type="molecule type" value="Genomic_DNA"/>
</dbReference>
<evidence type="ECO:0000313" key="3">
    <source>
        <dbReference type="Proteomes" id="UP001182991"/>
    </source>
</evidence>
<protein>
    <recommendedName>
        <fullName evidence="4">C-type lysozyme inhibitor domain-containing protein</fullName>
    </recommendedName>
</protein>
<dbReference type="InterPro" id="IPR036328">
    <property type="entry name" value="MliC_sf"/>
</dbReference>
<dbReference type="Proteomes" id="UP001182991">
    <property type="component" value="Unassembled WGS sequence"/>
</dbReference>
<organism evidence="2 3">
    <name type="scientific">Mesonia ostreae</name>
    <dbReference type="NCBI Taxonomy" id="861110"/>
    <lineage>
        <taxon>Bacteria</taxon>
        <taxon>Pseudomonadati</taxon>
        <taxon>Bacteroidota</taxon>
        <taxon>Flavobacteriia</taxon>
        <taxon>Flavobacteriales</taxon>
        <taxon>Flavobacteriaceae</taxon>
        <taxon>Mesonia</taxon>
    </lineage>
</organism>
<feature type="compositionally biased region" description="Basic and acidic residues" evidence="1">
    <location>
        <begin position="22"/>
        <end position="40"/>
    </location>
</feature>
<dbReference type="Gene3D" id="2.40.128.200">
    <property type="match status" value="1"/>
</dbReference>
<evidence type="ECO:0008006" key="4">
    <source>
        <dbReference type="Google" id="ProtNLM"/>
    </source>
</evidence>
<evidence type="ECO:0000313" key="2">
    <source>
        <dbReference type="EMBL" id="MDT0295069.1"/>
    </source>
</evidence>